<evidence type="ECO:0000259" key="2">
    <source>
        <dbReference type="Pfam" id="PF06812"/>
    </source>
</evidence>
<protein>
    <submittedName>
        <fullName evidence="3">Type VI secretion system protein TssA</fullName>
    </submittedName>
</protein>
<dbReference type="Proteomes" id="UP001336250">
    <property type="component" value="Unassembled WGS sequence"/>
</dbReference>
<gene>
    <name evidence="3" type="primary">tssA</name>
    <name evidence="3" type="ORF">V4F39_09540</name>
</gene>
<dbReference type="InterPro" id="IPR017740">
    <property type="entry name" value="TssA-like"/>
</dbReference>
<dbReference type="EMBL" id="JAZIBG010000020">
    <property type="protein sequence ID" value="MEF7614149.1"/>
    <property type="molecule type" value="Genomic_DNA"/>
</dbReference>
<evidence type="ECO:0000313" key="3">
    <source>
        <dbReference type="EMBL" id="MEF7614149.1"/>
    </source>
</evidence>
<dbReference type="PANTHER" id="PTHR37951">
    <property type="entry name" value="CYTOPLASMIC PROTEIN-RELATED"/>
    <property type="match status" value="1"/>
</dbReference>
<dbReference type="PANTHER" id="PTHR37951:SF1">
    <property type="entry name" value="TYPE VI SECRETION SYSTEM COMPONENT TSSA1"/>
    <property type="match status" value="1"/>
</dbReference>
<dbReference type="NCBIfam" id="TIGR03363">
    <property type="entry name" value="VI_chp_8"/>
    <property type="match status" value="1"/>
</dbReference>
<accession>A0AAW9QFG9</accession>
<name>A0AAW9QFG9_9BURK</name>
<evidence type="ECO:0000313" key="4">
    <source>
        <dbReference type="Proteomes" id="UP001336250"/>
    </source>
</evidence>
<feature type="compositionally biased region" description="Low complexity" evidence="1">
    <location>
        <begin position="263"/>
        <end position="277"/>
    </location>
</feature>
<organism evidence="3 4">
    <name type="scientific">Aquincola agrisoli</name>
    <dbReference type="NCBI Taxonomy" id="3119538"/>
    <lineage>
        <taxon>Bacteria</taxon>
        <taxon>Pseudomonadati</taxon>
        <taxon>Pseudomonadota</taxon>
        <taxon>Betaproteobacteria</taxon>
        <taxon>Burkholderiales</taxon>
        <taxon>Sphaerotilaceae</taxon>
        <taxon>Aquincola</taxon>
    </lineage>
</organism>
<keyword evidence="4" id="KW-1185">Reference proteome</keyword>
<reference evidence="3 4" key="1">
    <citation type="submission" date="2024-02" db="EMBL/GenBank/DDBJ databases">
        <title>Genome sequence of Aquincola sp. MAHUQ-54.</title>
        <authorList>
            <person name="Huq M.A."/>
        </authorList>
    </citation>
    <scope>NUCLEOTIDE SEQUENCE [LARGE SCALE GENOMIC DNA]</scope>
    <source>
        <strain evidence="3 4">MAHUQ-54</strain>
    </source>
</reference>
<sequence length="356" mass="38032">MSDVFTGTSAIEGWLQPLSEENAPCGPDLEYDNDFLALNQSAAGKPETQFEAAVPPDWRVVRAEAEALMERTRDLRVAVLWVRACTHLEGFAAVPEGLRLLHGLLETFWETLHPLPDPDDGDPYARMNALGVLRESDGLVGDVRRALLFSQRGVGEVRVRSVEVALGLMPARDGEPAYTRDQLGQMLGAAVAQDPALSQLPAQAMAHLKTLSALANDRAGIESAPDLKPLQSLLHTLVGVMPAPAAAPDAGADGEAAADEAGTEAAPGAARAAPARGLSGTVATREDALRAIDMVCEYLERTEPTSPAPLLLRRARRMINRNFLQLMKELAPDSLAEVARVMGVDPDSVQLDDESA</sequence>
<feature type="region of interest" description="Disordered" evidence="1">
    <location>
        <begin position="246"/>
        <end position="277"/>
    </location>
</feature>
<feature type="compositionally biased region" description="Low complexity" evidence="1">
    <location>
        <begin position="246"/>
        <end position="255"/>
    </location>
</feature>
<feature type="domain" description="ImpA N-terminal" evidence="2">
    <location>
        <begin position="16"/>
        <end position="133"/>
    </location>
</feature>
<comment type="caution">
    <text evidence="3">The sequence shown here is derived from an EMBL/GenBank/DDBJ whole genome shotgun (WGS) entry which is preliminary data.</text>
</comment>
<dbReference type="InterPro" id="IPR010657">
    <property type="entry name" value="ImpA_N"/>
</dbReference>
<dbReference type="AlphaFoldDB" id="A0AAW9QFG9"/>
<proteinExistence type="predicted"/>
<dbReference type="RefSeq" id="WP_332289089.1">
    <property type="nucleotide sequence ID" value="NZ_JAZIBG010000020.1"/>
</dbReference>
<evidence type="ECO:0000256" key="1">
    <source>
        <dbReference type="SAM" id="MobiDB-lite"/>
    </source>
</evidence>
<dbReference type="Pfam" id="PF06812">
    <property type="entry name" value="ImpA_N"/>
    <property type="match status" value="1"/>
</dbReference>